<dbReference type="InterPro" id="IPR015898">
    <property type="entry name" value="G-protein_gamma-like_dom"/>
</dbReference>
<evidence type="ECO:0000313" key="8">
    <source>
        <dbReference type="Proteomes" id="UP001266305"/>
    </source>
</evidence>
<dbReference type="PANTHER" id="PTHR13258">
    <property type="entry name" value="SYNDETIN"/>
    <property type="match status" value="1"/>
</dbReference>
<keyword evidence="2 5" id="KW-1003">Cell membrane</keyword>
<comment type="similarity">
    <text evidence="1 5">Belongs to the G protein gamma family.</text>
</comment>
<comment type="function">
    <text evidence="5">Guanine nucleotide-binding proteins (G proteins) are involved as a modulator or transducer in various transmembrane signaling systems. The beta and gamma chains are required for the GTPase activity, for replacement of GDP by GTP, and for G protein-effector interaction.</text>
</comment>
<gene>
    <name evidence="7" type="primary">VPS50</name>
    <name evidence="7" type="ORF">P7K49_025355</name>
</gene>
<keyword evidence="5" id="KW-0449">Lipoprotein</keyword>
<dbReference type="EMBL" id="JASSZA010000012">
    <property type="protein sequence ID" value="KAK2096321.1"/>
    <property type="molecule type" value="Genomic_DNA"/>
</dbReference>
<protein>
    <recommendedName>
        <fullName evidence="5">Guanine nucleotide-binding protein subunit gamma</fullName>
    </recommendedName>
</protein>
<dbReference type="SMART" id="SM00224">
    <property type="entry name" value="GGL"/>
    <property type="match status" value="1"/>
</dbReference>
<evidence type="ECO:0000256" key="1">
    <source>
        <dbReference type="ARBA" id="ARBA00007431"/>
    </source>
</evidence>
<keyword evidence="3 5" id="KW-0472">Membrane</keyword>
<dbReference type="InterPro" id="IPR040047">
    <property type="entry name" value="VPS50"/>
</dbReference>
<proteinExistence type="inferred from homology"/>
<comment type="subunit">
    <text evidence="5">G proteins are composed of 3 units; alpha, beta and gamma.</text>
</comment>
<dbReference type="InterPro" id="IPR036284">
    <property type="entry name" value="GGL_sf"/>
</dbReference>
<comment type="subcellular location">
    <subcellularLocation>
        <location evidence="5">Cell membrane</location>
        <topology evidence="5">Lipid-anchor</topology>
        <orientation evidence="5">Cytoplasmic side</orientation>
    </subcellularLocation>
</comment>
<sequence>MSGSSSVAAMKKLVQQLQLEAGLNHVKVSQAGADLKQFCLQNAQHDPLLTGVSSSTNPFRPQKFCSFLYASVKKCSNEGRALMQLDFQQFLMKLEKLTDIRPIPDKEFVETYIKAYYLTENDMERWIKEHRSTKFGSFFFEQEYSTKQLTNLVNVCLGSHINKKARQKLLAAIDDIDRPKR</sequence>
<name>A0ABQ9UHF0_SAGOE</name>
<keyword evidence="4 5" id="KW-0807">Transducer</keyword>
<dbReference type="PANTHER" id="PTHR13258:SF0">
    <property type="entry name" value="SYNDETIN"/>
    <property type="match status" value="1"/>
</dbReference>
<accession>A0ABQ9UHF0</accession>
<dbReference type="PRINTS" id="PR00321">
    <property type="entry name" value="GPROTEING"/>
</dbReference>
<reference evidence="7 8" key="1">
    <citation type="submission" date="2023-05" db="EMBL/GenBank/DDBJ databases">
        <title>B98-5 Cell Line De Novo Hybrid Assembly: An Optical Mapping Approach.</title>
        <authorList>
            <person name="Kananen K."/>
            <person name="Auerbach J.A."/>
            <person name="Kautto E."/>
            <person name="Blachly J.S."/>
        </authorList>
    </citation>
    <scope>NUCLEOTIDE SEQUENCE [LARGE SCALE GENOMIC DNA]</scope>
    <source>
        <strain evidence="7">B95-8</strain>
        <tissue evidence="7">Cell line</tissue>
    </source>
</reference>
<evidence type="ECO:0000256" key="4">
    <source>
        <dbReference type="ARBA" id="ARBA00023224"/>
    </source>
</evidence>
<dbReference type="Proteomes" id="UP001266305">
    <property type="component" value="Unassembled WGS sequence"/>
</dbReference>
<dbReference type="InterPro" id="IPR001770">
    <property type="entry name" value="G-protein_gamma"/>
</dbReference>
<dbReference type="InterPro" id="IPR019514">
    <property type="entry name" value="Syndetin_C"/>
</dbReference>
<dbReference type="Pfam" id="PF00631">
    <property type="entry name" value="G-gamma"/>
    <property type="match status" value="1"/>
</dbReference>
<dbReference type="CDD" id="cd00068">
    <property type="entry name" value="GGL"/>
    <property type="match status" value="1"/>
</dbReference>
<dbReference type="Gene3D" id="4.10.260.10">
    <property type="entry name" value="Transducin (heterotrimeric G protein), gamma chain"/>
    <property type="match status" value="1"/>
</dbReference>
<dbReference type="Pfam" id="PF10474">
    <property type="entry name" value="Syndetin_C"/>
    <property type="match status" value="1"/>
</dbReference>
<evidence type="ECO:0000256" key="2">
    <source>
        <dbReference type="ARBA" id="ARBA00022475"/>
    </source>
</evidence>
<keyword evidence="8" id="KW-1185">Reference proteome</keyword>
<comment type="caution">
    <text evidence="7">The sequence shown here is derived from an EMBL/GenBank/DDBJ whole genome shotgun (WGS) entry which is preliminary data.</text>
</comment>
<evidence type="ECO:0000313" key="7">
    <source>
        <dbReference type="EMBL" id="KAK2096321.1"/>
    </source>
</evidence>
<evidence type="ECO:0000259" key="6">
    <source>
        <dbReference type="PROSITE" id="PS50058"/>
    </source>
</evidence>
<feature type="domain" description="G protein gamma" evidence="6">
    <location>
        <begin position="3"/>
        <end position="68"/>
    </location>
</feature>
<dbReference type="SUPFAM" id="SSF48670">
    <property type="entry name" value="Transducin (heterotrimeric G protein), gamma chain"/>
    <property type="match status" value="1"/>
</dbReference>
<evidence type="ECO:0000256" key="3">
    <source>
        <dbReference type="ARBA" id="ARBA00023136"/>
    </source>
</evidence>
<dbReference type="SMART" id="SM01224">
    <property type="entry name" value="G_gamma"/>
    <property type="match status" value="1"/>
</dbReference>
<evidence type="ECO:0000256" key="5">
    <source>
        <dbReference type="RuleBase" id="RU004973"/>
    </source>
</evidence>
<dbReference type="PROSITE" id="PS50058">
    <property type="entry name" value="G_PROTEIN_GAMMA"/>
    <property type="match status" value="1"/>
</dbReference>
<organism evidence="7 8">
    <name type="scientific">Saguinus oedipus</name>
    <name type="common">Cotton-top tamarin</name>
    <name type="synonym">Oedipomidas oedipus</name>
    <dbReference type="NCBI Taxonomy" id="9490"/>
    <lineage>
        <taxon>Eukaryota</taxon>
        <taxon>Metazoa</taxon>
        <taxon>Chordata</taxon>
        <taxon>Craniata</taxon>
        <taxon>Vertebrata</taxon>
        <taxon>Euteleostomi</taxon>
        <taxon>Mammalia</taxon>
        <taxon>Eutheria</taxon>
        <taxon>Euarchontoglires</taxon>
        <taxon>Primates</taxon>
        <taxon>Haplorrhini</taxon>
        <taxon>Platyrrhini</taxon>
        <taxon>Cebidae</taxon>
        <taxon>Callitrichinae</taxon>
        <taxon>Saguinus</taxon>
    </lineage>
</organism>